<dbReference type="Gene3D" id="2.40.10.10">
    <property type="entry name" value="Trypsin-like serine proteases"/>
    <property type="match status" value="1"/>
</dbReference>
<accession>A0A370KZA0</accession>
<dbReference type="EMBL" id="QQTP01000019">
    <property type="protein sequence ID" value="RDJ20334.1"/>
    <property type="molecule type" value="Genomic_DNA"/>
</dbReference>
<evidence type="ECO:0000313" key="1">
    <source>
        <dbReference type="EMBL" id="RDJ20334.1"/>
    </source>
</evidence>
<dbReference type="InterPro" id="IPR009003">
    <property type="entry name" value="Peptidase_S1_PA"/>
</dbReference>
<dbReference type="Proteomes" id="UP000255207">
    <property type="component" value="Unassembled WGS sequence"/>
</dbReference>
<gene>
    <name evidence="1" type="ORF">DWE98_24650</name>
</gene>
<comment type="caution">
    <text evidence="1">The sequence shown here is derived from an EMBL/GenBank/DDBJ whole genome shotgun (WGS) entry which is preliminary data.</text>
</comment>
<evidence type="ECO:0000313" key="2">
    <source>
        <dbReference type="Proteomes" id="UP000255207"/>
    </source>
</evidence>
<dbReference type="AlphaFoldDB" id="A0A370KZA0"/>
<proteinExistence type="predicted"/>
<organism evidence="1 2">
    <name type="scientific">Bosea caraganae</name>
    <dbReference type="NCBI Taxonomy" id="2763117"/>
    <lineage>
        <taxon>Bacteria</taxon>
        <taxon>Pseudomonadati</taxon>
        <taxon>Pseudomonadota</taxon>
        <taxon>Alphaproteobacteria</taxon>
        <taxon>Hyphomicrobiales</taxon>
        <taxon>Boseaceae</taxon>
        <taxon>Bosea</taxon>
    </lineage>
</organism>
<keyword evidence="2" id="KW-1185">Reference proteome</keyword>
<sequence length="110" mass="11554">MESVRFDAEMAERRKRLNAPALAALNSGGPLVDGSGNVVGVVSAKLDAIKMAENQGDLPQNVNFAVKGALAASFLDANQIAYDTGTFGEKLEPADLAERAKKASAFITCR</sequence>
<protein>
    <submittedName>
        <fullName evidence="1">Uncharacterized protein</fullName>
    </submittedName>
</protein>
<dbReference type="SUPFAM" id="SSF50494">
    <property type="entry name" value="Trypsin-like serine proteases"/>
    <property type="match status" value="1"/>
</dbReference>
<dbReference type="InterPro" id="IPR043504">
    <property type="entry name" value="Peptidase_S1_PA_chymotrypsin"/>
</dbReference>
<reference evidence="2" key="1">
    <citation type="submission" date="2018-07" db="EMBL/GenBank/DDBJ databases">
        <authorList>
            <person name="Safronova V.I."/>
            <person name="Chirak E.R."/>
            <person name="Sazanova A.L."/>
        </authorList>
    </citation>
    <scope>NUCLEOTIDE SEQUENCE [LARGE SCALE GENOMIC DNA]</scope>
    <source>
        <strain evidence="2">RCAM04685</strain>
    </source>
</reference>
<name>A0A370KZA0_9HYPH</name>